<dbReference type="Proteomes" id="UP000823619">
    <property type="component" value="Unassembled WGS sequence"/>
</dbReference>
<sequence>MKAAYRTLVSAGHEVLAGITAIILAGITYGCASIDNDPYGATMNTLSINVIYPEGKEQYMREGVSIAIEDINRGNAYKTATDKDGKASMRLPNGIYRVTVSDRTEESVFNGSSDKVNLSEKDVNLSLNLIESKSGDIIIKEIYNGGCMAYPLEGTYQSDKYIILHNNSTEVQYLDSLCFGTLDPYNSQGTNIWVSEDPQTGASVYQDFVPIVQVIWQFGGNGTTFPLQPGEDAVVVCCGAIDHTVQYPLSVNLNKPGYFVCYNNIYFPNTRYHPAPGNNISQDRYLNVVLKMGQANAFTFSVFSPAPVIFKAKGRSIQEFINEPDVIIQKPGSTVDRIAKIPVEWVMDGVDVFYGGSSDNKKRLCPAIDAGYITLSDIYLGHTLHRNIDEEATASLGFEVLMDTNNSINDFYERTQQSLHEQE</sequence>
<comment type="caution">
    <text evidence="1">The sequence shown here is derived from an EMBL/GenBank/DDBJ whole genome shotgun (WGS) entry which is preliminary data.</text>
</comment>
<reference evidence="1" key="1">
    <citation type="submission" date="2020-10" db="EMBL/GenBank/DDBJ databases">
        <authorList>
            <person name="Gilroy R."/>
        </authorList>
    </citation>
    <scope>NUCLEOTIDE SEQUENCE</scope>
    <source>
        <strain evidence="1">D5-748</strain>
    </source>
</reference>
<name>A0A9D9HCF3_9BACT</name>
<proteinExistence type="predicted"/>
<evidence type="ECO:0000313" key="2">
    <source>
        <dbReference type="Proteomes" id="UP000823619"/>
    </source>
</evidence>
<reference evidence="1" key="2">
    <citation type="journal article" date="2021" name="PeerJ">
        <title>Extensive microbial diversity within the chicken gut microbiome revealed by metagenomics and culture.</title>
        <authorList>
            <person name="Gilroy R."/>
            <person name="Ravi A."/>
            <person name="Getino M."/>
            <person name="Pursley I."/>
            <person name="Horton D.L."/>
            <person name="Alikhan N.F."/>
            <person name="Baker D."/>
            <person name="Gharbi K."/>
            <person name="Hall N."/>
            <person name="Watson M."/>
            <person name="Adriaenssens E.M."/>
            <person name="Foster-Nyarko E."/>
            <person name="Jarju S."/>
            <person name="Secka A."/>
            <person name="Antonio M."/>
            <person name="Oren A."/>
            <person name="Chaudhuri R.R."/>
            <person name="La Ragione R."/>
            <person name="Hildebrand F."/>
            <person name="Pallen M.J."/>
        </authorList>
    </citation>
    <scope>NUCLEOTIDE SEQUENCE</scope>
    <source>
        <strain evidence="1">D5-748</strain>
    </source>
</reference>
<organism evidence="1 2">
    <name type="scientific">Candidatus Cryptobacteroides merdavium</name>
    <dbReference type="NCBI Taxonomy" id="2840769"/>
    <lineage>
        <taxon>Bacteria</taxon>
        <taxon>Pseudomonadati</taxon>
        <taxon>Bacteroidota</taxon>
        <taxon>Bacteroidia</taxon>
        <taxon>Bacteroidales</taxon>
        <taxon>Candidatus Cryptobacteroides</taxon>
    </lineage>
</organism>
<gene>
    <name evidence="1" type="ORF">IAC23_02830</name>
</gene>
<accession>A0A9D9HCF3</accession>
<protein>
    <submittedName>
        <fullName evidence="1">DUF4876 domain-containing protein</fullName>
    </submittedName>
</protein>
<evidence type="ECO:0000313" key="1">
    <source>
        <dbReference type="EMBL" id="MBO8444617.1"/>
    </source>
</evidence>
<dbReference type="EMBL" id="JADIMO010000032">
    <property type="protein sequence ID" value="MBO8444617.1"/>
    <property type="molecule type" value="Genomic_DNA"/>
</dbReference>
<dbReference type="AlphaFoldDB" id="A0A9D9HCF3"/>
<dbReference type="InterPro" id="IPR032627">
    <property type="entry name" value="DUF4876"/>
</dbReference>
<dbReference type="PROSITE" id="PS51257">
    <property type="entry name" value="PROKAR_LIPOPROTEIN"/>
    <property type="match status" value="1"/>
</dbReference>
<dbReference type="Pfam" id="PF16215">
    <property type="entry name" value="DUF4876"/>
    <property type="match status" value="1"/>
</dbReference>